<feature type="signal peptide" evidence="2">
    <location>
        <begin position="1"/>
        <end position="31"/>
    </location>
</feature>
<accession>A0A1G8YI65</accession>
<dbReference type="PANTHER" id="PTHR38589:SF1">
    <property type="entry name" value="BLR0621 PROTEIN"/>
    <property type="match status" value="1"/>
</dbReference>
<dbReference type="RefSeq" id="WP_244157785.1">
    <property type="nucleotide sequence ID" value="NZ_CBCSKY010000030.1"/>
</dbReference>
<dbReference type="Pfam" id="PF03734">
    <property type="entry name" value="YkuD"/>
    <property type="match status" value="1"/>
</dbReference>
<dbReference type="STRING" id="1174501.SAMN05216192_12955"/>
<evidence type="ECO:0000313" key="5">
    <source>
        <dbReference type="Proteomes" id="UP000199050"/>
    </source>
</evidence>
<evidence type="ECO:0000313" key="4">
    <source>
        <dbReference type="EMBL" id="SDK02393.1"/>
    </source>
</evidence>
<keyword evidence="1" id="KW-0133">Cell shape</keyword>
<keyword evidence="1" id="KW-0961">Cell wall biogenesis/degradation</keyword>
<dbReference type="PROSITE" id="PS52029">
    <property type="entry name" value="LD_TPASE"/>
    <property type="match status" value="1"/>
</dbReference>
<evidence type="ECO:0000256" key="1">
    <source>
        <dbReference type="PROSITE-ProRule" id="PRU01373"/>
    </source>
</evidence>
<keyword evidence="1" id="KW-0573">Peptidoglycan synthesis</keyword>
<keyword evidence="2" id="KW-0732">Signal</keyword>
<dbReference type="CDD" id="cd16913">
    <property type="entry name" value="YkuD_like"/>
    <property type="match status" value="1"/>
</dbReference>
<dbReference type="InterPro" id="IPR005490">
    <property type="entry name" value="LD_TPept_cat_dom"/>
</dbReference>
<dbReference type="Proteomes" id="UP000199050">
    <property type="component" value="Unassembled WGS sequence"/>
</dbReference>
<name>A0A1G8YI65_9BACL</name>
<feature type="chain" id="PRO_5039595959" evidence="2">
    <location>
        <begin position="32"/>
        <end position="235"/>
    </location>
</feature>
<sequence>MNHAICRRIMKSVMCLLLSPVLVLGSFTPEAASAGFAASWPYKAGKLGASQMVVVTASSSRSTTGVLTLRENRDGSWKTVLSGIPVTLGASGIGKTKEGDKRTPSGVFRLGEAFGSAAGPEGLKLPYSKVGSRDYWIDDPGAAEYNQRVTFTRDPGSRWASYERLLHPLYKYAVVVRYNDEPVVPGKGSAIFLHIWRGAGQPTAGCIAMSESNLLKLMKLLDPELSPAIAIGIAK</sequence>
<evidence type="ECO:0000259" key="3">
    <source>
        <dbReference type="PROSITE" id="PS52029"/>
    </source>
</evidence>
<dbReference type="PANTHER" id="PTHR38589">
    <property type="entry name" value="BLR0621 PROTEIN"/>
    <property type="match status" value="1"/>
</dbReference>
<dbReference type="GO" id="GO:0071555">
    <property type="term" value="P:cell wall organization"/>
    <property type="evidence" value="ECO:0007669"/>
    <property type="project" value="UniProtKB-UniRule"/>
</dbReference>
<dbReference type="GO" id="GO:0016740">
    <property type="term" value="F:transferase activity"/>
    <property type="evidence" value="ECO:0007669"/>
    <property type="project" value="InterPro"/>
</dbReference>
<dbReference type="EMBL" id="FNDX01000029">
    <property type="protein sequence ID" value="SDK02393.1"/>
    <property type="molecule type" value="Genomic_DNA"/>
</dbReference>
<dbReference type="GO" id="GO:0009252">
    <property type="term" value="P:peptidoglycan biosynthetic process"/>
    <property type="evidence" value="ECO:0007669"/>
    <property type="project" value="UniProtKB-KW"/>
</dbReference>
<evidence type="ECO:0000256" key="2">
    <source>
        <dbReference type="SAM" id="SignalP"/>
    </source>
</evidence>
<feature type="active site" description="Nucleophile" evidence="1">
    <location>
        <position position="206"/>
    </location>
</feature>
<protein>
    <submittedName>
        <fullName evidence="4">L,D-peptidoglycan transpeptidase YkuD, ErfK/YbiS/YcfS/YnhG family</fullName>
    </submittedName>
</protein>
<organism evidence="4 5">
    <name type="scientific">Paenibacillus typhae</name>
    <dbReference type="NCBI Taxonomy" id="1174501"/>
    <lineage>
        <taxon>Bacteria</taxon>
        <taxon>Bacillati</taxon>
        <taxon>Bacillota</taxon>
        <taxon>Bacilli</taxon>
        <taxon>Bacillales</taxon>
        <taxon>Paenibacillaceae</taxon>
        <taxon>Paenibacillus</taxon>
    </lineage>
</organism>
<dbReference type="GO" id="GO:0008360">
    <property type="term" value="P:regulation of cell shape"/>
    <property type="evidence" value="ECO:0007669"/>
    <property type="project" value="UniProtKB-UniRule"/>
</dbReference>
<feature type="active site" description="Proton donor/acceptor" evidence="1">
    <location>
        <position position="194"/>
    </location>
</feature>
<proteinExistence type="predicted"/>
<keyword evidence="5" id="KW-1185">Reference proteome</keyword>
<dbReference type="AlphaFoldDB" id="A0A1G8YI65"/>
<feature type="domain" description="L,D-TPase catalytic" evidence="3">
    <location>
        <begin position="56"/>
        <end position="232"/>
    </location>
</feature>
<gene>
    <name evidence="4" type="ORF">SAMN05216192_12955</name>
</gene>
<comment type="pathway">
    <text evidence="1">Cell wall biogenesis; peptidoglycan biosynthesis.</text>
</comment>
<reference evidence="5" key="1">
    <citation type="submission" date="2016-10" db="EMBL/GenBank/DDBJ databases">
        <authorList>
            <person name="Varghese N."/>
            <person name="Submissions S."/>
        </authorList>
    </citation>
    <scope>NUCLEOTIDE SEQUENCE [LARGE SCALE GENOMIC DNA]</scope>
    <source>
        <strain evidence="5">CGMCC 1.11012</strain>
    </source>
</reference>